<name>A0A7W9MRR0_9ACTN</name>
<evidence type="ECO:0000313" key="2">
    <source>
        <dbReference type="Proteomes" id="UP000549971"/>
    </source>
</evidence>
<sequence length="82" mass="9051">MRLVSGEVPGEMSLEHEDGTRERINAVVIGDLTHSLTGFAVEFRPVGDDLVETVRQAKKVFRVLAGRDGTLQIPSFSLEVDR</sequence>
<evidence type="ECO:0000313" key="1">
    <source>
        <dbReference type="EMBL" id="MBB5833387.1"/>
    </source>
</evidence>
<dbReference type="EMBL" id="JACHMY010000001">
    <property type="protein sequence ID" value="MBB5833387.1"/>
    <property type="molecule type" value="Genomic_DNA"/>
</dbReference>
<gene>
    <name evidence="1" type="ORF">HDA39_000121</name>
</gene>
<organism evidence="1 2">
    <name type="scientific">Kribbella italica</name>
    <dbReference type="NCBI Taxonomy" id="1540520"/>
    <lineage>
        <taxon>Bacteria</taxon>
        <taxon>Bacillati</taxon>
        <taxon>Actinomycetota</taxon>
        <taxon>Actinomycetes</taxon>
        <taxon>Propionibacteriales</taxon>
        <taxon>Kribbellaceae</taxon>
        <taxon>Kribbella</taxon>
    </lineage>
</organism>
<comment type="caution">
    <text evidence="1">The sequence shown here is derived from an EMBL/GenBank/DDBJ whole genome shotgun (WGS) entry which is preliminary data.</text>
</comment>
<reference evidence="1 2" key="1">
    <citation type="submission" date="2020-08" db="EMBL/GenBank/DDBJ databases">
        <title>Sequencing the genomes of 1000 actinobacteria strains.</title>
        <authorList>
            <person name="Klenk H.-P."/>
        </authorList>
    </citation>
    <scope>NUCLEOTIDE SEQUENCE [LARGE SCALE GENOMIC DNA]</scope>
    <source>
        <strain evidence="1 2">DSM 28967</strain>
    </source>
</reference>
<accession>A0A7W9MRR0</accession>
<dbReference type="AlphaFoldDB" id="A0A7W9MRR0"/>
<dbReference type="RefSeq" id="WP_184793281.1">
    <property type="nucleotide sequence ID" value="NZ_JACHMY010000001.1"/>
</dbReference>
<dbReference type="Proteomes" id="UP000549971">
    <property type="component" value="Unassembled WGS sequence"/>
</dbReference>
<proteinExistence type="predicted"/>
<protein>
    <submittedName>
        <fullName evidence="1">Uncharacterized protein</fullName>
    </submittedName>
</protein>
<keyword evidence="2" id="KW-1185">Reference proteome</keyword>